<dbReference type="Pfam" id="PF00534">
    <property type="entry name" value="Glycos_transf_1"/>
    <property type="match status" value="1"/>
</dbReference>
<dbReference type="SUPFAM" id="SSF53756">
    <property type="entry name" value="UDP-Glycosyltransferase/glycogen phosphorylase"/>
    <property type="match status" value="1"/>
</dbReference>
<dbReference type="PANTHER" id="PTHR12526">
    <property type="entry name" value="GLYCOSYLTRANSFERASE"/>
    <property type="match status" value="1"/>
</dbReference>
<accession>A0A151CIJ0</accession>
<dbReference type="STRING" id="1630136.AS592_09290"/>
<sequence>MSKLVLLQTVATDYRKKLFDTLEHNLKDNFILFAGEYYFEKSVKTDNTISYLHKIKNVYFLNRKFLFQFGMWRESLKTENLIIEMNPRILSNWVLLLLRKVLGKRTILWGHAWPRNGKNSRSDQVRQKMRQLGDVIITYTKTQAIELQEKMPNKKIIFAPNSLYYKDEMFVAANNSIDDIIYVGRLTTLKKPKLLIEAYSKVINKLPKSANLIIVGDGEEFDTLKHLIHTRGLEKKVQLLGHIGDYDKLEKLYRKSLFSVSPGYVGLSITQSFSFGVPMLISKDENHSPEIEAAKINENSVFFETDNVENLAKKILTFYENKNSWIKKRKEISRQCQENYSIESMAKTFLDIL</sequence>
<evidence type="ECO:0000259" key="1">
    <source>
        <dbReference type="Pfam" id="PF00534"/>
    </source>
</evidence>
<dbReference type="PANTHER" id="PTHR12526:SF630">
    <property type="entry name" value="GLYCOSYLTRANSFERASE"/>
    <property type="match status" value="1"/>
</dbReference>
<dbReference type="Gene3D" id="3.40.50.2000">
    <property type="entry name" value="Glycogen Phosphorylase B"/>
    <property type="match status" value="2"/>
</dbReference>
<protein>
    <recommendedName>
        <fullName evidence="1">Glycosyl transferase family 1 domain-containing protein</fullName>
    </recommendedName>
</protein>
<dbReference type="RefSeq" id="WP_067328059.1">
    <property type="nucleotide sequence ID" value="NZ_LNKT01000001.1"/>
</dbReference>
<gene>
    <name evidence="2" type="ORF">AS592_09290</name>
</gene>
<evidence type="ECO:0000313" key="2">
    <source>
        <dbReference type="EMBL" id="KYJ87309.1"/>
    </source>
</evidence>
<dbReference type="AlphaFoldDB" id="A0A151CIJ0"/>
<evidence type="ECO:0000313" key="3">
    <source>
        <dbReference type="Proteomes" id="UP000075359"/>
    </source>
</evidence>
<dbReference type="InterPro" id="IPR001296">
    <property type="entry name" value="Glyco_trans_1"/>
</dbReference>
<dbReference type="GO" id="GO:0016757">
    <property type="term" value="F:glycosyltransferase activity"/>
    <property type="evidence" value="ECO:0007669"/>
    <property type="project" value="InterPro"/>
</dbReference>
<organism evidence="2 3">
    <name type="scientific">Sulfurovum riftiae</name>
    <dbReference type="NCBI Taxonomy" id="1630136"/>
    <lineage>
        <taxon>Bacteria</taxon>
        <taxon>Pseudomonadati</taxon>
        <taxon>Campylobacterota</taxon>
        <taxon>Epsilonproteobacteria</taxon>
        <taxon>Campylobacterales</taxon>
        <taxon>Sulfurovaceae</taxon>
        <taxon>Sulfurovum</taxon>
    </lineage>
</organism>
<dbReference type="CDD" id="cd03801">
    <property type="entry name" value="GT4_PimA-like"/>
    <property type="match status" value="1"/>
</dbReference>
<dbReference type="EMBL" id="LNKT01000001">
    <property type="protein sequence ID" value="KYJ87309.1"/>
    <property type="molecule type" value="Genomic_DNA"/>
</dbReference>
<dbReference type="Proteomes" id="UP000075359">
    <property type="component" value="Unassembled WGS sequence"/>
</dbReference>
<reference evidence="2 3" key="1">
    <citation type="submission" date="2015-11" db="EMBL/GenBank/DDBJ databases">
        <title>Draft genome of Sulfurovum riftiae 1812E, a member of the Epsilonproteobacteria isolated from the tube of the deep-sea hydrothermal vent tubewom Riftia pachyptila.</title>
        <authorList>
            <person name="Vetriani C."/>
            <person name="Giovannelli D."/>
        </authorList>
    </citation>
    <scope>NUCLEOTIDE SEQUENCE [LARGE SCALE GENOMIC DNA]</scope>
    <source>
        <strain evidence="2 3">1812E</strain>
    </source>
</reference>
<keyword evidence="3" id="KW-1185">Reference proteome</keyword>
<name>A0A151CIJ0_9BACT</name>
<comment type="caution">
    <text evidence="2">The sequence shown here is derived from an EMBL/GenBank/DDBJ whole genome shotgun (WGS) entry which is preliminary data.</text>
</comment>
<feature type="domain" description="Glycosyl transferase family 1" evidence="1">
    <location>
        <begin position="179"/>
        <end position="335"/>
    </location>
</feature>
<dbReference type="OrthoDB" id="9775208at2"/>
<proteinExistence type="predicted"/>